<keyword evidence="2" id="KW-0732">Signal</keyword>
<dbReference type="GO" id="GO:0005576">
    <property type="term" value="C:extracellular region"/>
    <property type="evidence" value="ECO:0007669"/>
    <property type="project" value="UniProtKB-SubCell"/>
</dbReference>
<dbReference type="EMBL" id="CP016279">
    <property type="protein sequence ID" value="ANP55161.1"/>
    <property type="molecule type" value="Genomic_DNA"/>
</dbReference>
<evidence type="ECO:0000259" key="4">
    <source>
        <dbReference type="PROSITE" id="PS51677"/>
    </source>
</evidence>
<dbReference type="Proteomes" id="UP001519309">
    <property type="component" value="Unassembled WGS sequence"/>
</dbReference>
<dbReference type="PROSITE" id="PS51677">
    <property type="entry name" value="NODB"/>
    <property type="match status" value="1"/>
</dbReference>
<dbReference type="OrthoDB" id="9782872at2"/>
<dbReference type="InterPro" id="IPR051398">
    <property type="entry name" value="Polysacch_Deacetylase"/>
</dbReference>
<dbReference type="Gene3D" id="3.20.20.370">
    <property type="entry name" value="Glycoside hydrolase/deacetylase"/>
    <property type="match status" value="1"/>
</dbReference>
<evidence type="ECO:0000313" key="6">
    <source>
        <dbReference type="EMBL" id="MBP2050404.1"/>
    </source>
</evidence>
<reference evidence="5 7" key="1">
    <citation type="submission" date="2016-06" db="EMBL/GenBank/DDBJ databases">
        <title>Complete genome sequence of Streptomyces griseochromogenes ATCC 14511, the Blasticidin S producer.</title>
        <authorList>
            <person name="Wu L."/>
        </authorList>
    </citation>
    <scope>NUCLEOTIDE SEQUENCE [LARGE SCALE GENOMIC DNA]</scope>
    <source>
        <strain evidence="5 7">ATCC 14511</strain>
    </source>
</reference>
<organism evidence="5 7">
    <name type="scientific">Streptomyces griseochromogenes</name>
    <dbReference type="NCBI Taxonomy" id="68214"/>
    <lineage>
        <taxon>Bacteria</taxon>
        <taxon>Bacillati</taxon>
        <taxon>Actinomycetota</taxon>
        <taxon>Actinomycetes</taxon>
        <taxon>Kitasatosporales</taxon>
        <taxon>Streptomycetaceae</taxon>
        <taxon>Streptomyces</taxon>
    </lineage>
</organism>
<dbReference type="InterPro" id="IPR002509">
    <property type="entry name" value="NODB_dom"/>
</dbReference>
<feature type="domain" description="NodB homology" evidence="4">
    <location>
        <begin position="86"/>
        <end position="263"/>
    </location>
</feature>
<dbReference type="KEGG" id="sgs:AVL59_41215"/>
<evidence type="ECO:0000256" key="1">
    <source>
        <dbReference type="ARBA" id="ARBA00004613"/>
    </source>
</evidence>
<name>A0A1B1B8P1_9ACTN</name>
<accession>A0A1B1B8P1</accession>
<dbReference type="CDD" id="cd10918">
    <property type="entry name" value="CE4_NodB_like_5s_6s"/>
    <property type="match status" value="1"/>
</dbReference>
<dbReference type="SUPFAM" id="SSF88713">
    <property type="entry name" value="Glycoside hydrolase/deacetylase"/>
    <property type="match status" value="1"/>
</dbReference>
<evidence type="ECO:0000256" key="2">
    <source>
        <dbReference type="ARBA" id="ARBA00022729"/>
    </source>
</evidence>
<reference evidence="6 8" key="2">
    <citation type="submission" date="2021-03" db="EMBL/GenBank/DDBJ databases">
        <title>Genomic Encyclopedia of Type Strains, Phase IV (KMG-IV): sequencing the most valuable type-strain genomes for metagenomic binning, comparative biology and taxonomic classification.</title>
        <authorList>
            <person name="Goeker M."/>
        </authorList>
    </citation>
    <scope>NUCLEOTIDE SEQUENCE [LARGE SCALE GENOMIC DNA]</scope>
    <source>
        <strain evidence="6 8">DSM 40499</strain>
    </source>
</reference>
<sequence length="263" mass="28642">MAVDTSEPPAAAVRDREPVVRERPRRGPAAWVAMYHSVSDCAEDPFNITISAARLDRQLAWLRGRGLRGVSVRELLAARARGEERGLVGLTFDDGYADFLTSALPVLRRHRCGATVFPVVGRLGGENDWEVSGPRKRLLGVDDIRRLAAAGVEVGSHSLTHLDLSRVPDDVLHAEVHGSHALLAEITGQEIQGFCYPYGTLDARVRTAVRAAGYRYACAIAPGTGNTGDLALPRIHIGQADTAPRLEMKRRLAHFWGRTVEAS</sequence>
<dbReference type="PANTHER" id="PTHR34216:SF3">
    <property type="entry name" value="POLY-BETA-1,6-N-ACETYL-D-GLUCOSAMINE N-DEACETYLASE"/>
    <property type="match status" value="1"/>
</dbReference>
<gene>
    <name evidence="5" type="ORF">AVL59_41215</name>
    <name evidence="6" type="ORF">J2Z21_003343</name>
</gene>
<dbReference type="Proteomes" id="UP000092659">
    <property type="component" value="Chromosome"/>
</dbReference>
<dbReference type="GO" id="GO:0016810">
    <property type="term" value="F:hydrolase activity, acting on carbon-nitrogen (but not peptide) bonds"/>
    <property type="evidence" value="ECO:0007669"/>
    <property type="project" value="InterPro"/>
</dbReference>
<comment type="subcellular location">
    <subcellularLocation>
        <location evidence="1">Secreted</location>
    </subcellularLocation>
</comment>
<dbReference type="EMBL" id="JAGGLP010000006">
    <property type="protein sequence ID" value="MBP2050404.1"/>
    <property type="molecule type" value="Genomic_DNA"/>
</dbReference>
<evidence type="ECO:0000313" key="5">
    <source>
        <dbReference type="EMBL" id="ANP55161.1"/>
    </source>
</evidence>
<dbReference type="InterPro" id="IPR011330">
    <property type="entry name" value="Glyco_hydro/deAcase_b/a-brl"/>
</dbReference>
<dbReference type="STRING" id="68214.AVL59_41215"/>
<dbReference type="RefSeq" id="WP_067314689.1">
    <property type="nucleotide sequence ID" value="NZ_CP016279.1"/>
</dbReference>
<evidence type="ECO:0000313" key="8">
    <source>
        <dbReference type="Proteomes" id="UP001519309"/>
    </source>
</evidence>
<keyword evidence="8" id="KW-1185">Reference proteome</keyword>
<dbReference type="AlphaFoldDB" id="A0A1B1B8P1"/>
<dbReference type="GO" id="GO:0005975">
    <property type="term" value="P:carbohydrate metabolic process"/>
    <property type="evidence" value="ECO:0007669"/>
    <property type="project" value="InterPro"/>
</dbReference>
<dbReference type="Pfam" id="PF01522">
    <property type="entry name" value="Polysacc_deac_1"/>
    <property type="match status" value="1"/>
</dbReference>
<proteinExistence type="predicted"/>
<dbReference type="PANTHER" id="PTHR34216">
    <property type="match status" value="1"/>
</dbReference>
<evidence type="ECO:0000313" key="7">
    <source>
        <dbReference type="Proteomes" id="UP000092659"/>
    </source>
</evidence>
<feature type="region of interest" description="Disordered" evidence="3">
    <location>
        <begin position="1"/>
        <end position="21"/>
    </location>
</feature>
<protein>
    <submittedName>
        <fullName evidence="6">Peptidoglycan/xylan/chitin deacetylase (PgdA/CDA1 family)</fullName>
    </submittedName>
    <submittedName>
        <fullName evidence="5">Polysaccharide deacetylase</fullName>
    </submittedName>
</protein>
<evidence type="ECO:0000256" key="3">
    <source>
        <dbReference type="SAM" id="MobiDB-lite"/>
    </source>
</evidence>